<dbReference type="Pfam" id="PF00866">
    <property type="entry name" value="Ring_hydroxyl_B"/>
    <property type="match status" value="2"/>
</dbReference>
<organism evidence="4 5">
    <name type="scientific">Raineyella antarctica</name>
    <dbReference type="NCBI Taxonomy" id="1577474"/>
    <lineage>
        <taxon>Bacteria</taxon>
        <taxon>Bacillati</taxon>
        <taxon>Actinomycetota</taxon>
        <taxon>Actinomycetes</taxon>
        <taxon>Propionibacteriales</taxon>
        <taxon>Propionibacteriaceae</taxon>
        <taxon>Raineyella</taxon>
    </lineage>
</organism>
<evidence type="ECO:0000256" key="2">
    <source>
        <dbReference type="ARBA" id="ARBA00023002"/>
    </source>
</evidence>
<dbReference type="GO" id="GO:0019380">
    <property type="term" value="P:3-phenylpropionate catabolic process"/>
    <property type="evidence" value="ECO:0007669"/>
    <property type="project" value="TreeGrafter"/>
</dbReference>
<dbReference type="PANTHER" id="PTHR41534:SF2">
    <property type="entry name" value="3-PHENYLPROPIONATE_CINNAMIC ACID DIOXYGENASE SUBUNIT BETA"/>
    <property type="match status" value="1"/>
</dbReference>
<dbReference type="CDD" id="cd00667">
    <property type="entry name" value="ring_hydroxylating_dioxygenases_beta"/>
    <property type="match status" value="1"/>
</dbReference>
<feature type="region of interest" description="Disordered" evidence="3">
    <location>
        <begin position="1"/>
        <end position="40"/>
    </location>
</feature>
<evidence type="ECO:0000256" key="3">
    <source>
        <dbReference type="SAM" id="MobiDB-lite"/>
    </source>
</evidence>
<dbReference type="AlphaFoldDB" id="A0A1G6GFI9"/>
<evidence type="ECO:0000313" key="4">
    <source>
        <dbReference type="EMBL" id="SDB80583.1"/>
    </source>
</evidence>
<dbReference type="InterPro" id="IPR000391">
    <property type="entry name" value="Rng_hydr_dOase-bsu"/>
</dbReference>
<keyword evidence="2" id="KW-0560">Oxidoreductase</keyword>
<dbReference type="RefSeq" id="WP_217634009.1">
    <property type="nucleotide sequence ID" value="NZ_FMYF01000002.1"/>
</dbReference>
<proteinExistence type="inferred from homology"/>
<dbReference type="SUPFAM" id="SSF54427">
    <property type="entry name" value="NTF2-like"/>
    <property type="match status" value="1"/>
</dbReference>
<gene>
    <name evidence="4" type="ORF">GA0111570_102374</name>
</gene>
<dbReference type="GO" id="GO:0051213">
    <property type="term" value="F:dioxygenase activity"/>
    <property type="evidence" value="ECO:0007669"/>
    <property type="project" value="UniProtKB-KW"/>
</dbReference>
<keyword evidence="4" id="KW-0223">Dioxygenase</keyword>
<comment type="similarity">
    <text evidence="1">Belongs to the bacterial ring-hydroxylating dioxygenase beta subunit family.</text>
</comment>
<dbReference type="PANTHER" id="PTHR41534">
    <property type="entry name" value="BLR3401 PROTEIN"/>
    <property type="match status" value="1"/>
</dbReference>
<evidence type="ECO:0000256" key="1">
    <source>
        <dbReference type="ARBA" id="ARBA00009570"/>
    </source>
</evidence>
<accession>A0A1G6GFI9</accession>
<sequence>MTDTSMTETGTTDTGTIDTGTNDTGTIDHLPHPTGFGPAADAQQEVEGPLVDAGFGYLVQQFYYHEAEVLDEGRYADWLELFDDDLHYWLPTRSNRTRRQQALSVARPGEAAFYDETKESLAWRIRRYDSGMAWSEDPPSRTRHLVTNVVVRRRPQTEQAGTEQSGTEPVATETGTVAAREFTARSAFIVYRSRLEREVDIYAGSRTDLLRLHPDGRLRVARRTILLESNVLLAKNISTFF</sequence>
<reference evidence="4 5" key="1">
    <citation type="submission" date="2016-06" db="EMBL/GenBank/DDBJ databases">
        <authorList>
            <person name="Olsen C.W."/>
            <person name="Carey S."/>
            <person name="Hinshaw L."/>
            <person name="Karasin A.I."/>
        </authorList>
    </citation>
    <scope>NUCLEOTIDE SEQUENCE [LARGE SCALE GENOMIC DNA]</scope>
    <source>
        <strain evidence="4 5">LZ-22</strain>
    </source>
</reference>
<feature type="compositionally biased region" description="Polar residues" evidence="3">
    <location>
        <begin position="157"/>
        <end position="167"/>
    </location>
</feature>
<dbReference type="Proteomes" id="UP000199086">
    <property type="component" value="Unassembled WGS sequence"/>
</dbReference>
<feature type="compositionally biased region" description="Low complexity" evidence="3">
    <location>
        <begin position="1"/>
        <end position="25"/>
    </location>
</feature>
<protein>
    <submittedName>
        <fullName evidence="4">3-phenylpropionate/cinnamic acid dioxygenase, small subunit</fullName>
    </submittedName>
</protein>
<dbReference type="EMBL" id="FMYF01000002">
    <property type="protein sequence ID" value="SDB80583.1"/>
    <property type="molecule type" value="Genomic_DNA"/>
</dbReference>
<dbReference type="STRING" id="1577474.GA0111570_102374"/>
<feature type="region of interest" description="Disordered" evidence="3">
    <location>
        <begin position="153"/>
        <end position="174"/>
    </location>
</feature>
<keyword evidence="5" id="KW-1185">Reference proteome</keyword>
<dbReference type="InterPro" id="IPR032710">
    <property type="entry name" value="NTF2-like_dom_sf"/>
</dbReference>
<evidence type="ECO:0000313" key="5">
    <source>
        <dbReference type="Proteomes" id="UP000199086"/>
    </source>
</evidence>
<dbReference type="Gene3D" id="3.10.450.50">
    <property type="match status" value="1"/>
</dbReference>
<name>A0A1G6GFI9_9ACTN</name>
<dbReference type="NCBIfam" id="NF007479">
    <property type="entry name" value="PRK10069.1"/>
    <property type="match status" value="1"/>
</dbReference>